<sequence>MSIYLYIAELVDRFPSWSLGDVAALPPNTMVSLEQISTLDADVIFAVSQDGSPMEEIPGWGNLTAVRNGTAQQLDLGGSISLLAPSLLSIDHFLDTAEPTFAAMDGVAAG</sequence>
<accession>A0A1Y2NA13</accession>
<evidence type="ECO:0008006" key="3">
    <source>
        <dbReference type="Google" id="ProtNLM"/>
    </source>
</evidence>
<organism evidence="1 2">
    <name type="scientific">Pseudonocardia autotrophica</name>
    <name type="common">Amycolata autotrophica</name>
    <name type="synonym">Nocardia autotrophica</name>
    <dbReference type="NCBI Taxonomy" id="2074"/>
    <lineage>
        <taxon>Bacteria</taxon>
        <taxon>Bacillati</taxon>
        <taxon>Actinomycetota</taxon>
        <taxon>Actinomycetes</taxon>
        <taxon>Pseudonocardiales</taxon>
        <taxon>Pseudonocardiaceae</taxon>
        <taxon>Pseudonocardia</taxon>
    </lineage>
</organism>
<dbReference type="OrthoDB" id="6495095at2"/>
<protein>
    <recommendedName>
        <fullName evidence="3">Fe/B12 periplasmic-binding domain-containing protein</fullName>
    </recommendedName>
</protein>
<name>A0A1Y2NA13_PSEAH</name>
<dbReference type="AlphaFoldDB" id="A0A1Y2NA13"/>
<dbReference type="RefSeq" id="WP_125911631.1">
    <property type="nucleotide sequence ID" value="NZ_AP018920.1"/>
</dbReference>
<dbReference type="STRING" id="2074.BG845_00027"/>
<comment type="caution">
    <text evidence="1">The sequence shown here is derived from an EMBL/GenBank/DDBJ whole genome shotgun (WGS) entry which is preliminary data.</text>
</comment>
<evidence type="ECO:0000313" key="2">
    <source>
        <dbReference type="Proteomes" id="UP000194360"/>
    </source>
</evidence>
<evidence type="ECO:0000313" key="1">
    <source>
        <dbReference type="EMBL" id="OSY43907.1"/>
    </source>
</evidence>
<dbReference type="EMBL" id="MIGB01000001">
    <property type="protein sequence ID" value="OSY43907.1"/>
    <property type="molecule type" value="Genomic_DNA"/>
</dbReference>
<gene>
    <name evidence="1" type="ORF">BG845_00027</name>
</gene>
<reference evidence="1 2" key="1">
    <citation type="submission" date="2016-09" db="EMBL/GenBank/DDBJ databases">
        <title>Pseudonocardia autotrophica DSM535, a candidate organism with high potential of specific P450 cytochromes.</title>
        <authorList>
            <person name="Grumaz C."/>
            <person name="Vainshtein Y."/>
            <person name="Kirstahler P."/>
            <person name="Sohn K."/>
        </authorList>
    </citation>
    <scope>NUCLEOTIDE SEQUENCE [LARGE SCALE GENOMIC DNA]</scope>
    <source>
        <strain evidence="1 2">DSM 535</strain>
    </source>
</reference>
<dbReference type="Proteomes" id="UP000194360">
    <property type="component" value="Unassembled WGS sequence"/>
</dbReference>
<keyword evidence="2" id="KW-1185">Reference proteome</keyword>
<dbReference type="SUPFAM" id="SSF53807">
    <property type="entry name" value="Helical backbone' metal receptor"/>
    <property type="match status" value="1"/>
</dbReference>
<proteinExistence type="predicted"/>
<dbReference type="Gene3D" id="3.40.50.1980">
    <property type="entry name" value="Nitrogenase molybdenum iron protein domain"/>
    <property type="match status" value="1"/>
</dbReference>